<accession>A0A9J6EBK5</accession>
<feature type="compositionally biased region" description="Basic and acidic residues" evidence="1">
    <location>
        <begin position="104"/>
        <end position="119"/>
    </location>
</feature>
<organism evidence="2 3">
    <name type="scientific">Rhipicephalus microplus</name>
    <name type="common">Cattle tick</name>
    <name type="synonym">Boophilus microplus</name>
    <dbReference type="NCBI Taxonomy" id="6941"/>
    <lineage>
        <taxon>Eukaryota</taxon>
        <taxon>Metazoa</taxon>
        <taxon>Ecdysozoa</taxon>
        <taxon>Arthropoda</taxon>
        <taxon>Chelicerata</taxon>
        <taxon>Arachnida</taxon>
        <taxon>Acari</taxon>
        <taxon>Parasitiformes</taxon>
        <taxon>Ixodida</taxon>
        <taxon>Ixodoidea</taxon>
        <taxon>Ixodidae</taxon>
        <taxon>Rhipicephalinae</taxon>
        <taxon>Rhipicephalus</taxon>
        <taxon>Boophilus</taxon>
    </lineage>
</organism>
<comment type="caution">
    <text evidence="2">The sequence shown here is derived from an EMBL/GenBank/DDBJ whole genome shotgun (WGS) entry which is preliminary data.</text>
</comment>
<evidence type="ECO:0000313" key="3">
    <source>
        <dbReference type="Proteomes" id="UP000821866"/>
    </source>
</evidence>
<feature type="region of interest" description="Disordered" evidence="1">
    <location>
        <begin position="368"/>
        <end position="439"/>
    </location>
</feature>
<reference evidence="2" key="2">
    <citation type="submission" date="2021-09" db="EMBL/GenBank/DDBJ databases">
        <authorList>
            <person name="Jia N."/>
            <person name="Wang J."/>
            <person name="Shi W."/>
            <person name="Du L."/>
            <person name="Sun Y."/>
            <person name="Zhan W."/>
            <person name="Jiang J."/>
            <person name="Wang Q."/>
            <person name="Zhang B."/>
            <person name="Ji P."/>
            <person name="Sakyi L.B."/>
            <person name="Cui X."/>
            <person name="Yuan T."/>
            <person name="Jiang B."/>
            <person name="Yang W."/>
            <person name="Lam T.T.-Y."/>
            <person name="Chang Q."/>
            <person name="Ding S."/>
            <person name="Wang X."/>
            <person name="Zhu J."/>
            <person name="Ruan X."/>
            <person name="Zhao L."/>
            <person name="Wei J."/>
            <person name="Que T."/>
            <person name="Du C."/>
            <person name="Cheng J."/>
            <person name="Dai P."/>
            <person name="Han X."/>
            <person name="Huang E."/>
            <person name="Gao Y."/>
            <person name="Liu J."/>
            <person name="Shao H."/>
            <person name="Ye R."/>
            <person name="Li L."/>
            <person name="Wei W."/>
            <person name="Wang X."/>
            <person name="Wang C."/>
            <person name="Huo Q."/>
            <person name="Li W."/>
            <person name="Guo W."/>
            <person name="Chen H."/>
            <person name="Chen S."/>
            <person name="Zhou L."/>
            <person name="Zhou L."/>
            <person name="Ni X."/>
            <person name="Tian J."/>
            <person name="Zhou Y."/>
            <person name="Sheng Y."/>
            <person name="Liu T."/>
            <person name="Pan Y."/>
            <person name="Xia L."/>
            <person name="Li J."/>
            <person name="Zhao F."/>
            <person name="Cao W."/>
        </authorList>
    </citation>
    <scope>NUCLEOTIDE SEQUENCE</scope>
    <source>
        <strain evidence="2">Rmic-2018</strain>
        <tissue evidence="2">Larvae</tissue>
    </source>
</reference>
<dbReference type="EMBL" id="JABSTU010000005">
    <property type="protein sequence ID" value="KAH8031899.1"/>
    <property type="molecule type" value="Genomic_DNA"/>
</dbReference>
<feature type="compositionally biased region" description="Low complexity" evidence="1">
    <location>
        <begin position="88"/>
        <end position="98"/>
    </location>
</feature>
<sequence length="453" mass="50480">MREAWTESQKWTVAVDRLREDAAAWHRYEGLKQQSWVEWSSKLIASLRPDALHLPSTTQFNLTTTEDKAQEGFRLQVAVMRCSSLELSDSVPSSNSSSAQPKTAIEDGPREERHSNDLPTLNHHECAAVPCISFDDLLAERSTGYTETGSKAGVTLPMPGSTPGPISRTSVPATNAISKTELSETTVDSKETIVHQCVPHLQSSAELVSYIDAFQSERSSIGLSGNMMYDLADGDKHAILTLNVQPERRAYPHEVVTMEIAPDCSGHDQLSQNKNDNSKEAAGTSHHDCVQWLVRAHLTLWCASIFRLGIQMRIKTTPPHSDDINVYSASKDCSNTPTVAHQISTPCYSVLKTYNLCTTSFIPPSLHRPRCERNPMPNVKNDTLADQGNKYTQRAKSQPRRVRPRRGSQCHPPELFSLSLPNTSNLTRDQPQRQNLFRPSENALEALQTWPML</sequence>
<gene>
    <name evidence="2" type="ORF">HPB51_021541</name>
</gene>
<reference evidence="2" key="1">
    <citation type="journal article" date="2020" name="Cell">
        <title>Large-Scale Comparative Analyses of Tick Genomes Elucidate Their Genetic Diversity and Vector Capacities.</title>
        <authorList>
            <consortium name="Tick Genome and Microbiome Consortium (TIGMIC)"/>
            <person name="Jia N."/>
            <person name="Wang J."/>
            <person name="Shi W."/>
            <person name="Du L."/>
            <person name="Sun Y."/>
            <person name="Zhan W."/>
            <person name="Jiang J.F."/>
            <person name="Wang Q."/>
            <person name="Zhang B."/>
            <person name="Ji P."/>
            <person name="Bell-Sakyi L."/>
            <person name="Cui X.M."/>
            <person name="Yuan T.T."/>
            <person name="Jiang B.G."/>
            <person name="Yang W.F."/>
            <person name="Lam T.T."/>
            <person name="Chang Q.C."/>
            <person name="Ding S.J."/>
            <person name="Wang X.J."/>
            <person name="Zhu J.G."/>
            <person name="Ruan X.D."/>
            <person name="Zhao L."/>
            <person name="Wei J.T."/>
            <person name="Ye R.Z."/>
            <person name="Que T.C."/>
            <person name="Du C.H."/>
            <person name="Zhou Y.H."/>
            <person name="Cheng J.X."/>
            <person name="Dai P.F."/>
            <person name="Guo W.B."/>
            <person name="Han X.H."/>
            <person name="Huang E.J."/>
            <person name="Li L.F."/>
            <person name="Wei W."/>
            <person name="Gao Y.C."/>
            <person name="Liu J.Z."/>
            <person name="Shao H.Z."/>
            <person name="Wang X."/>
            <person name="Wang C.C."/>
            <person name="Yang T.C."/>
            <person name="Huo Q.B."/>
            <person name="Li W."/>
            <person name="Chen H.Y."/>
            <person name="Chen S.E."/>
            <person name="Zhou L.G."/>
            <person name="Ni X.B."/>
            <person name="Tian J.H."/>
            <person name="Sheng Y."/>
            <person name="Liu T."/>
            <person name="Pan Y.S."/>
            <person name="Xia L.Y."/>
            <person name="Li J."/>
            <person name="Zhao F."/>
            <person name="Cao W.C."/>
        </authorList>
    </citation>
    <scope>NUCLEOTIDE SEQUENCE</scope>
    <source>
        <strain evidence="2">Rmic-2018</strain>
    </source>
</reference>
<name>A0A9J6EBK5_RHIMP</name>
<dbReference type="Proteomes" id="UP000821866">
    <property type="component" value="Chromosome 3"/>
</dbReference>
<dbReference type="VEuPathDB" id="VectorBase:LOC119172720"/>
<feature type="region of interest" description="Disordered" evidence="1">
    <location>
        <begin position="147"/>
        <end position="170"/>
    </location>
</feature>
<proteinExistence type="predicted"/>
<feature type="compositionally biased region" description="Basic residues" evidence="1">
    <location>
        <begin position="397"/>
        <end position="408"/>
    </location>
</feature>
<protein>
    <submittedName>
        <fullName evidence="2">Uncharacterized protein</fullName>
    </submittedName>
</protein>
<dbReference type="AlphaFoldDB" id="A0A9J6EBK5"/>
<feature type="region of interest" description="Disordered" evidence="1">
    <location>
        <begin position="88"/>
        <end position="119"/>
    </location>
</feature>
<evidence type="ECO:0000256" key="1">
    <source>
        <dbReference type="SAM" id="MobiDB-lite"/>
    </source>
</evidence>
<feature type="compositionally biased region" description="Polar residues" evidence="1">
    <location>
        <begin position="419"/>
        <end position="437"/>
    </location>
</feature>
<feature type="compositionally biased region" description="Polar residues" evidence="1">
    <location>
        <begin position="380"/>
        <end position="396"/>
    </location>
</feature>
<keyword evidence="3" id="KW-1185">Reference proteome</keyword>
<evidence type="ECO:0000313" key="2">
    <source>
        <dbReference type="EMBL" id="KAH8031899.1"/>
    </source>
</evidence>